<dbReference type="STRING" id="519424.AZF04_12485"/>
<dbReference type="Proteomes" id="UP000075806">
    <property type="component" value="Unassembled WGS sequence"/>
</dbReference>
<reference evidence="1" key="1">
    <citation type="submission" date="2016-02" db="EMBL/GenBank/DDBJ databases">
        <title>Genome sequence of Bacillus trypoxylicola KCTC 13244(T).</title>
        <authorList>
            <person name="Jeong H."/>
            <person name="Park S.-H."/>
            <person name="Choi S.-K."/>
        </authorList>
    </citation>
    <scope>NUCLEOTIDE SEQUENCE [LARGE SCALE GENOMIC DNA]</scope>
    <source>
        <strain evidence="1">KCTC 13244</strain>
    </source>
</reference>
<keyword evidence="2" id="KW-1185">Reference proteome</keyword>
<gene>
    <name evidence="1" type="ORF">AZF04_12485</name>
</gene>
<proteinExistence type="predicted"/>
<comment type="caution">
    <text evidence="1">The sequence shown here is derived from an EMBL/GenBank/DDBJ whole genome shotgun (WGS) entry which is preliminary data.</text>
</comment>
<evidence type="ECO:0000313" key="2">
    <source>
        <dbReference type="Proteomes" id="UP000075806"/>
    </source>
</evidence>
<dbReference type="AlphaFoldDB" id="A0A162CTS5"/>
<evidence type="ECO:0000313" key="1">
    <source>
        <dbReference type="EMBL" id="KYG26619.1"/>
    </source>
</evidence>
<protein>
    <submittedName>
        <fullName evidence="1">Uncharacterized protein</fullName>
    </submittedName>
</protein>
<organism evidence="1 2">
    <name type="scientific">Alkalihalobacillus trypoxylicola</name>
    <dbReference type="NCBI Taxonomy" id="519424"/>
    <lineage>
        <taxon>Bacteria</taxon>
        <taxon>Bacillati</taxon>
        <taxon>Bacillota</taxon>
        <taxon>Bacilli</taxon>
        <taxon>Bacillales</taxon>
        <taxon>Bacillaceae</taxon>
        <taxon>Alkalihalobacillus</taxon>
    </lineage>
</organism>
<dbReference type="EMBL" id="LTAO01000038">
    <property type="protein sequence ID" value="KYG26619.1"/>
    <property type="molecule type" value="Genomic_DNA"/>
</dbReference>
<name>A0A162CTS5_9BACI</name>
<accession>A0A162CTS5</accession>
<sequence length="65" mass="7799">MVFRNSRENGFLYKKEILEKNIKKLKKILKNTNIRYKITFVNVSLHLLWKPISLKVVKTSNFFEG</sequence>